<evidence type="ECO:0000259" key="1">
    <source>
        <dbReference type="Pfam" id="PF00931"/>
    </source>
</evidence>
<proteinExistence type="predicted"/>
<organism evidence="2">
    <name type="scientific">Trichophyton rubrum CBS 288.86</name>
    <dbReference type="NCBI Taxonomy" id="1215330"/>
    <lineage>
        <taxon>Eukaryota</taxon>
        <taxon>Fungi</taxon>
        <taxon>Dikarya</taxon>
        <taxon>Ascomycota</taxon>
        <taxon>Pezizomycotina</taxon>
        <taxon>Eurotiomycetes</taxon>
        <taxon>Eurotiomycetidae</taxon>
        <taxon>Onygenales</taxon>
        <taxon>Arthrodermataceae</taxon>
        <taxon>Trichophyton</taxon>
    </lineage>
</organism>
<dbReference type="SUPFAM" id="SSF52540">
    <property type="entry name" value="P-loop containing nucleoside triphosphate hydrolases"/>
    <property type="match status" value="1"/>
</dbReference>
<feature type="domain" description="NB-ARC" evidence="1">
    <location>
        <begin position="39"/>
        <end position="161"/>
    </location>
</feature>
<sequence length="306" mass="34232">MNFPCHMVPYHRNTQFAGRSIELKTLEIGLDPGVTKGYLKTIAICGMGGIGKTQLALEYVYHTKSLYDAVIWVSASSERDFVGGLESFETISGLQTAEGEEHLDTLSQRVKNWLSATRKKFLLVLDDVNNSELIEELWPSSPQGSIIINSRSASITSKWTTEVIYLQCFDVHGQLHIMFSLIGKHLESEADVVAAKTLLQGIGGLPLALVQIGQHMDRHNYTYEQLLPIYGRSAQKIFNRARPPGQYKYTVDTAWEKSFLNLTDESKSLLNILSFFGRNPIPRSVLAIKKAGITNVCLGFLDDEFE</sequence>
<accession>A0A022VY50</accession>
<dbReference type="Pfam" id="PF00931">
    <property type="entry name" value="NB-ARC"/>
    <property type="match status" value="1"/>
</dbReference>
<gene>
    <name evidence="2" type="ORF">H103_05966</name>
</gene>
<dbReference type="GO" id="GO:0043531">
    <property type="term" value="F:ADP binding"/>
    <property type="evidence" value="ECO:0007669"/>
    <property type="project" value="InterPro"/>
</dbReference>
<dbReference type="InterPro" id="IPR027417">
    <property type="entry name" value="P-loop_NTPase"/>
</dbReference>
<dbReference type="PANTHER" id="PTHR35205:SF1">
    <property type="entry name" value="ZU5 DOMAIN-CONTAINING PROTEIN"/>
    <property type="match status" value="1"/>
</dbReference>
<dbReference type="InterPro" id="IPR002182">
    <property type="entry name" value="NB-ARC"/>
</dbReference>
<protein>
    <recommendedName>
        <fullName evidence="1">NB-ARC domain-containing protein</fullName>
    </recommendedName>
</protein>
<dbReference type="PANTHER" id="PTHR35205">
    <property type="entry name" value="NB-ARC AND TPR DOMAIN PROTEIN"/>
    <property type="match status" value="1"/>
</dbReference>
<dbReference type="Gene3D" id="3.40.50.300">
    <property type="entry name" value="P-loop containing nucleotide triphosphate hydrolases"/>
    <property type="match status" value="1"/>
</dbReference>
<dbReference type="AlphaFoldDB" id="A0A022VY50"/>
<dbReference type="PRINTS" id="PR00364">
    <property type="entry name" value="DISEASERSIST"/>
</dbReference>
<evidence type="ECO:0000313" key="2">
    <source>
        <dbReference type="EMBL" id="EZF50633.1"/>
    </source>
</evidence>
<reference evidence="2" key="1">
    <citation type="submission" date="2014-02" db="EMBL/GenBank/DDBJ databases">
        <title>The Genome Sequence of Trichophyton rubrum (morphotype fischeri) CBS 288.86.</title>
        <authorList>
            <consortium name="The Broad Institute Genomics Platform"/>
            <person name="Cuomo C.A."/>
            <person name="White T.C."/>
            <person name="Graser Y."/>
            <person name="Martinez-Rossi N."/>
            <person name="Heitman J."/>
            <person name="Young S.K."/>
            <person name="Zeng Q."/>
            <person name="Gargeya S."/>
            <person name="Abouelleil A."/>
            <person name="Alvarado L."/>
            <person name="Chapman S.B."/>
            <person name="Gainer-Dewar J."/>
            <person name="Goldberg J."/>
            <person name="Griggs A."/>
            <person name="Gujja S."/>
            <person name="Hansen M."/>
            <person name="Howarth C."/>
            <person name="Imamovic A."/>
            <person name="Larimer J."/>
            <person name="Martinez D."/>
            <person name="Murphy C."/>
            <person name="Pearson M.D."/>
            <person name="Persinoti G."/>
            <person name="Poon T."/>
            <person name="Priest M."/>
            <person name="Roberts A.D."/>
            <person name="Saif S."/>
            <person name="Shea T.D."/>
            <person name="Sykes S.N."/>
            <person name="Wortman J."/>
            <person name="Nusbaum C."/>
            <person name="Birren B."/>
        </authorList>
    </citation>
    <scope>NUCLEOTIDE SEQUENCE [LARGE SCALE GENOMIC DNA]</scope>
    <source>
        <strain evidence="2">CBS 288.86</strain>
    </source>
</reference>
<dbReference type="OrthoDB" id="4196780at2759"/>
<dbReference type="EMBL" id="KK207881">
    <property type="protein sequence ID" value="EZF50633.1"/>
    <property type="molecule type" value="Genomic_DNA"/>
</dbReference>
<name>A0A022VY50_TRIRU</name>
<dbReference type="HOGENOM" id="CLU_909703_0_0_1"/>
<dbReference type="Proteomes" id="UP000023758">
    <property type="component" value="Unassembled WGS sequence"/>
</dbReference>